<sequence length="720" mass="75836">MGACCSKKTVSTSVNNAASSSSSNSAPAPNPIAKAGEQKQSIKVVKNEVSPAAEDDGSKKKEIFVIKHRNSHDSGNNNKPRSSSSPEISGSDNGAVSIENGKVDGVSGLTAAAAVRTSSCSKEEVEAILIQCGRLSRNNSFGTAGKSSPAKRKYSGSKRSFDFDEQNDRDLGQEEDGGGGGGDERRDSRRQHRHRQSSRNSSPASQARRRTPSRERDQRSGSRERGPGGSGSGRRVSRSPGRRSENNAAAATAAANAGNSIANNNNNNNNNGNGNKPPGKMVSVPPTVSSAPSSNKSNSNNNNNGVEAAQAANSSGIKRISVKRNAGGEAPSAAAVGSRSVASPRSKSPRSKSPGRARSDCNQQQPSLSRNSSRKAEQSPHRRNPLAEIDPSSLAYPQASGAKASSNWAQNDGREPIQKQNPLPAAESLKQPLTRSRSSRRSRDLDINTEALLNPQQTSYTSLLLEDIHNFHNKSSNTNIISNNSNNIPPSMSSSFQLPACVTKACSILDAVADLNSTTSSNLSSTLSEDHHRKQQQLSKAKDPFVVESEVVTIDDLMEPSFHKYVTVRRGGGLSCGREEEMEMQEESSGSNSIVAGGGGGWGNSSYNSGWEPSSADSTDRWSSRDNNNTVKEREVEEEKNAVAAPLGLGIGQRVHGLGEKRSSSGGGREMMGGIEEAARMAFSGQRNGGIGRGRLAASGNRSHHLLATTSNVAAAAAST</sequence>
<feature type="region of interest" description="Disordered" evidence="1">
    <location>
        <begin position="519"/>
        <end position="541"/>
    </location>
</feature>
<feature type="compositionally biased region" description="Low complexity" evidence="1">
    <location>
        <begin position="282"/>
        <end position="313"/>
    </location>
</feature>
<feature type="compositionally biased region" description="Polar residues" evidence="1">
    <location>
        <begin position="136"/>
        <end position="146"/>
    </location>
</feature>
<dbReference type="PANTHER" id="PTHR34367:SF1">
    <property type="entry name" value="OS04G0528600 PROTEIN"/>
    <property type="match status" value="1"/>
</dbReference>
<feature type="compositionally biased region" description="Low complexity" evidence="1">
    <location>
        <begin position="246"/>
        <end position="275"/>
    </location>
</feature>
<keyword evidence="3" id="KW-1185">Reference proteome</keyword>
<dbReference type="EMBL" id="CAMGYJ010000010">
    <property type="protein sequence ID" value="CAI0546450.1"/>
    <property type="molecule type" value="Genomic_DNA"/>
</dbReference>
<organism evidence="2 3">
    <name type="scientific">Linum tenue</name>
    <dbReference type="NCBI Taxonomy" id="586396"/>
    <lineage>
        <taxon>Eukaryota</taxon>
        <taxon>Viridiplantae</taxon>
        <taxon>Streptophyta</taxon>
        <taxon>Embryophyta</taxon>
        <taxon>Tracheophyta</taxon>
        <taxon>Spermatophyta</taxon>
        <taxon>Magnoliopsida</taxon>
        <taxon>eudicotyledons</taxon>
        <taxon>Gunneridae</taxon>
        <taxon>Pentapetalae</taxon>
        <taxon>rosids</taxon>
        <taxon>fabids</taxon>
        <taxon>Malpighiales</taxon>
        <taxon>Linaceae</taxon>
        <taxon>Linum</taxon>
    </lineage>
</organism>
<feature type="compositionally biased region" description="Low complexity" evidence="1">
    <location>
        <begin position="9"/>
        <end position="27"/>
    </location>
</feature>
<feature type="compositionally biased region" description="Low complexity" evidence="1">
    <location>
        <begin position="330"/>
        <end position="346"/>
    </location>
</feature>
<evidence type="ECO:0000256" key="1">
    <source>
        <dbReference type="SAM" id="MobiDB-lite"/>
    </source>
</evidence>
<accession>A0AAV0QMN6</accession>
<evidence type="ECO:0000313" key="2">
    <source>
        <dbReference type="EMBL" id="CAI0546450.1"/>
    </source>
</evidence>
<proteinExistence type="predicted"/>
<gene>
    <name evidence="2" type="ORF">LITE_LOCUS43974</name>
</gene>
<dbReference type="Proteomes" id="UP001154282">
    <property type="component" value="Unassembled WGS sequence"/>
</dbReference>
<feature type="compositionally biased region" description="Low complexity" evidence="1">
    <location>
        <begin position="82"/>
        <end position="91"/>
    </location>
</feature>
<reference evidence="2" key="1">
    <citation type="submission" date="2022-08" db="EMBL/GenBank/DDBJ databases">
        <authorList>
            <person name="Gutierrez-Valencia J."/>
        </authorList>
    </citation>
    <scope>NUCLEOTIDE SEQUENCE</scope>
</reference>
<feature type="region of interest" description="Disordered" evidence="1">
    <location>
        <begin position="1"/>
        <end position="101"/>
    </location>
</feature>
<name>A0AAV0QMN6_9ROSI</name>
<feature type="compositionally biased region" description="Basic and acidic residues" evidence="1">
    <location>
        <begin position="212"/>
        <end position="226"/>
    </location>
</feature>
<evidence type="ECO:0000313" key="3">
    <source>
        <dbReference type="Proteomes" id="UP001154282"/>
    </source>
</evidence>
<feature type="compositionally biased region" description="Basic and acidic residues" evidence="1">
    <location>
        <begin position="159"/>
        <end position="172"/>
    </location>
</feature>
<protein>
    <submittedName>
        <fullName evidence="2">Uncharacterized protein</fullName>
    </submittedName>
</protein>
<feature type="compositionally biased region" description="Polar residues" evidence="1">
    <location>
        <begin position="360"/>
        <end position="371"/>
    </location>
</feature>
<dbReference type="InterPro" id="IPR040412">
    <property type="entry name" value="At1g65710-like"/>
</dbReference>
<dbReference type="AlphaFoldDB" id="A0AAV0QMN6"/>
<feature type="compositionally biased region" description="Basic residues" evidence="1">
    <location>
        <begin position="188"/>
        <end position="197"/>
    </location>
</feature>
<comment type="caution">
    <text evidence="2">The sequence shown here is derived from an EMBL/GenBank/DDBJ whole genome shotgun (WGS) entry which is preliminary data.</text>
</comment>
<feature type="compositionally biased region" description="Basic and acidic residues" evidence="1">
    <location>
        <begin position="56"/>
        <end position="65"/>
    </location>
</feature>
<feature type="compositionally biased region" description="Basic and acidic residues" evidence="1">
    <location>
        <begin position="631"/>
        <end position="641"/>
    </location>
</feature>
<feature type="region of interest" description="Disordered" evidence="1">
    <location>
        <begin position="579"/>
        <end position="648"/>
    </location>
</feature>
<feature type="region of interest" description="Disordered" evidence="1">
    <location>
        <begin position="131"/>
        <end position="451"/>
    </location>
</feature>
<dbReference type="PANTHER" id="PTHR34367">
    <property type="entry name" value="OS02G0734667 PROTEIN"/>
    <property type="match status" value="1"/>
</dbReference>